<name>A0A3B0MUT8_THEAN</name>
<evidence type="ECO:0000313" key="1">
    <source>
        <dbReference type="EMBL" id="SVP90772.1"/>
    </source>
</evidence>
<sequence length="228" mass="27336">MICKVISGNFFRSFSTLTTTHVTRRRPVWKIKQTYYHKLWNLLTSKKWDEFNQTLQLMREKGLNNDEVTYTLKAHYFILNPYVAVENCYLVIEEMKRALIHPAVIRMNENLINSYFELEEIGCEPPKLLWQNFTKMIFQTSIKLNRVRRHNLKRQLLLKDPEDVMKLTDKDVEKMLIEEHNSNLITPFMAIDEIHDDPIEVNPEKFKPIKPKKLDFISLYSLQHYDSE</sequence>
<proteinExistence type="predicted"/>
<protein>
    <submittedName>
        <fullName evidence="2">Uncharacterized protein</fullName>
    </submittedName>
</protein>
<dbReference type="EMBL" id="UIVT01000002">
    <property type="protein sequence ID" value="SVP90772.1"/>
    <property type="molecule type" value="Genomic_DNA"/>
</dbReference>
<reference evidence="2" key="1">
    <citation type="submission" date="2018-07" db="EMBL/GenBank/DDBJ databases">
        <authorList>
            <person name="Quirk P.G."/>
            <person name="Krulwich T.A."/>
        </authorList>
    </citation>
    <scope>NUCLEOTIDE SEQUENCE</scope>
    <source>
        <strain evidence="2">Anand</strain>
    </source>
</reference>
<dbReference type="AlphaFoldDB" id="A0A3B0MUT8"/>
<organism evidence="2">
    <name type="scientific">Theileria annulata</name>
    <dbReference type="NCBI Taxonomy" id="5874"/>
    <lineage>
        <taxon>Eukaryota</taxon>
        <taxon>Sar</taxon>
        <taxon>Alveolata</taxon>
        <taxon>Apicomplexa</taxon>
        <taxon>Aconoidasida</taxon>
        <taxon>Piroplasmida</taxon>
        <taxon>Theileriidae</taxon>
        <taxon>Theileria</taxon>
    </lineage>
</organism>
<dbReference type="EMBL" id="UIVS01000002">
    <property type="protein sequence ID" value="SVP91300.1"/>
    <property type="molecule type" value="Genomic_DNA"/>
</dbReference>
<evidence type="ECO:0000313" key="2">
    <source>
        <dbReference type="EMBL" id="SVP91300.1"/>
    </source>
</evidence>
<gene>
    <name evidence="1" type="ORF">TAT_000148300</name>
    <name evidence="2" type="ORF">TAV_000148400</name>
</gene>
<dbReference type="VEuPathDB" id="PiroplasmaDB:TA14550"/>
<accession>A0A3B0MUT8</accession>